<evidence type="ECO:0000256" key="6">
    <source>
        <dbReference type="ARBA" id="ARBA00022741"/>
    </source>
</evidence>
<dbReference type="InterPro" id="IPR050528">
    <property type="entry name" value="L-type_Lectin-RKs"/>
</dbReference>
<comment type="catalytic activity">
    <reaction evidence="10">
        <text>L-seryl-[protein] + ATP = O-phospho-L-seryl-[protein] + ADP + H(+)</text>
        <dbReference type="Rhea" id="RHEA:17989"/>
        <dbReference type="Rhea" id="RHEA-COMP:9863"/>
        <dbReference type="Rhea" id="RHEA-COMP:11604"/>
        <dbReference type="ChEBI" id="CHEBI:15378"/>
        <dbReference type="ChEBI" id="CHEBI:29999"/>
        <dbReference type="ChEBI" id="CHEBI:30616"/>
        <dbReference type="ChEBI" id="CHEBI:83421"/>
        <dbReference type="ChEBI" id="CHEBI:456216"/>
        <dbReference type="EC" id="2.7.11.1"/>
    </reaction>
</comment>
<comment type="similarity">
    <text evidence="1">In the N-terminal section; belongs to the leguminous lectin family.</text>
</comment>
<dbReference type="Pfam" id="PF00069">
    <property type="entry name" value="Pkinase"/>
    <property type="match status" value="1"/>
</dbReference>
<comment type="similarity">
    <text evidence="2">In the C-terminal section; belongs to the protein kinase superfamily. Ser/Thr protein kinase family.</text>
</comment>
<dbReference type="AlphaFoldDB" id="A0A445AUU4"/>
<keyword evidence="4" id="KW-0723">Serine/threonine-protein kinase</keyword>
<evidence type="ECO:0000256" key="3">
    <source>
        <dbReference type="ARBA" id="ARBA00012513"/>
    </source>
</evidence>
<keyword evidence="5" id="KW-0808">Transferase</keyword>
<evidence type="ECO:0000256" key="7">
    <source>
        <dbReference type="ARBA" id="ARBA00022777"/>
    </source>
</evidence>
<dbReference type="SUPFAM" id="SSF56112">
    <property type="entry name" value="Protein kinase-like (PK-like)"/>
    <property type="match status" value="1"/>
</dbReference>
<dbReference type="FunFam" id="1.10.510.10:FF:000108">
    <property type="entry name" value="L-type lectin-domain containing receptor kinase S.4"/>
    <property type="match status" value="1"/>
</dbReference>
<evidence type="ECO:0000256" key="2">
    <source>
        <dbReference type="ARBA" id="ARBA00010217"/>
    </source>
</evidence>
<keyword evidence="7" id="KW-0418">Kinase</keyword>
<evidence type="ECO:0000256" key="5">
    <source>
        <dbReference type="ARBA" id="ARBA00022679"/>
    </source>
</evidence>
<sequence>MIEVINFDLKISLRHIAGTCGLLYFLSNSRDSSLSLQGAFLKVRISCRMLIQIPPRVSSLFLQFHFFYWTEAEGCSTKSKSSILSPSISWILGTYFDASWDSPKLTRSCSNLERRDVLGNTIHQFPDSKSQSFENLQELTAGKVAANLESPRYVMTHCSADRVMLRRHSSSQVLPSGSKRLWWKMFLWSHRNIHRPISSKSTQVNPGVAVTHNPYGYSSDTLEPKHKQSPGNVECLIRFGVLRGGAEVAVKRISQENDGVREFLAEISSLGRLKQRNLVALRGWCKKDMKNFLLVYEYMDNGSLDKRVFCDESMMLNCEERIRIIKGVAFAVLYLHEGWEEQVLHRDIKASNVLLDKDMNGKLGDFGLARMNSHGQVASTTKLVGTVGYMAPEVIKTGQASTRTDVYMFGILILEVMCGRRPMDEGKPPLVEFVWGLMVKGELMNALDERLSAKGDFNLQQVEKVLQLGLLCAYPEPKSRPNMRQVVSILEGNNEADTCLLLKLKSGDIFSEYSNYFSYSTHPTFEDIRQSNTSSMSLTWSKSVVEGR</sequence>
<evidence type="ECO:0000259" key="11">
    <source>
        <dbReference type="PROSITE" id="PS50011"/>
    </source>
</evidence>
<evidence type="ECO:0000256" key="4">
    <source>
        <dbReference type="ARBA" id="ARBA00022527"/>
    </source>
</evidence>
<gene>
    <name evidence="12" type="ORF">Ahy_B01g055032</name>
</gene>
<feature type="domain" description="Protein kinase" evidence="11">
    <location>
        <begin position="222"/>
        <end position="500"/>
    </location>
</feature>
<evidence type="ECO:0000313" key="12">
    <source>
        <dbReference type="EMBL" id="RYR30215.1"/>
    </source>
</evidence>
<dbReference type="InterPro" id="IPR011009">
    <property type="entry name" value="Kinase-like_dom_sf"/>
</dbReference>
<dbReference type="PROSITE" id="PS50011">
    <property type="entry name" value="PROTEIN_KINASE_DOM"/>
    <property type="match status" value="1"/>
</dbReference>
<name>A0A445AUU4_ARAHY</name>
<evidence type="ECO:0000256" key="1">
    <source>
        <dbReference type="ARBA" id="ARBA00008536"/>
    </source>
</evidence>
<evidence type="ECO:0000256" key="9">
    <source>
        <dbReference type="ARBA" id="ARBA00047899"/>
    </source>
</evidence>
<reference evidence="12 13" key="1">
    <citation type="submission" date="2019-01" db="EMBL/GenBank/DDBJ databases">
        <title>Sequencing of cultivated peanut Arachis hypogaea provides insights into genome evolution and oil improvement.</title>
        <authorList>
            <person name="Chen X."/>
        </authorList>
    </citation>
    <scope>NUCLEOTIDE SEQUENCE [LARGE SCALE GENOMIC DNA]</scope>
    <source>
        <strain evidence="13">cv. Fuhuasheng</strain>
        <tissue evidence="12">Leaves</tissue>
    </source>
</reference>
<organism evidence="12 13">
    <name type="scientific">Arachis hypogaea</name>
    <name type="common">Peanut</name>
    <dbReference type="NCBI Taxonomy" id="3818"/>
    <lineage>
        <taxon>Eukaryota</taxon>
        <taxon>Viridiplantae</taxon>
        <taxon>Streptophyta</taxon>
        <taxon>Embryophyta</taxon>
        <taxon>Tracheophyta</taxon>
        <taxon>Spermatophyta</taxon>
        <taxon>Magnoliopsida</taxon>
        <taxon>eudicotyledons</taxon>
        <taxon>Gunneridae</taxon>
        <taxon>Pentapetalae</taxon>
        <taxon>rosids</taxon>
        <taxon>fabids</taxon>
        <taxon>Fabales</taxon>
        <taxon>Fabaceae</taxon>
        <taxon>Papilionoideae</taxon>
        <taxon>50 kb inversion clade</taxon>
        <taxon>dalbergioids sensu lato</taxon>
        <taxon>Dalbergieae</taxon>
        <taxon>Pterocarpus clade</taxon>
        <taxon>Arachis</taxon>
    </lineage>
</organism>
<dbReference type="STRING" id="3818.A0A445AUU4"/>
<dbReference type="Gene3D" id="3.30.200.20">
    <property type="entry name" value="Phosphorylase Kinase, domain 1"/>
    <property type="match status" value="1"/>
</dbReference>
<keyword evidence="8" id="KW-0067">ATP-binding</keyword>
<dbReference type="Proteomes" id="UP000289738">
    <property type="component" value="Chromosome B01"/>
</dbReference>
<evidence type="ECO:0000256" key="8">
    <source>
        <dbReference type="ARBA" id="ARBA00022840"/>
    </source>
</evidence>
<evidence type="ECO:0000256" key="10">
    <source>
        <dbReference type="ARBA" id="ARBA00048679"/>
    </source>
</evidence>
<comment type="catalytic activity">
    <reaction evidence="9">
        <text>L-threonyl-[protein] + ATP = O-phospho-L-threonyl-[protein] + ADP + H(+)</text>
        <dbReference type="Rhea" id="RHEA:46608"/>
        <dbReference type="Rhea" id="RHEA-COMP:11060"/>
        <dbReference type="Rhea" id="RHEA-COMP:11605"/>
        <dbReference type="ChEBI" id="CHEBI:15378"/>
        <dbReference type="ChEBI" id="CHEBI:30013"/>
        <dbReference type="ChEBI" id="CHEBI:30616"/>
        <dbReference type="ChEBI" id="CHEBI:61977"/>
        <dbReference type="ChEBI" id="CHEBI:456216"/>
        <dbReference type="EC" id="2.7.11.1"/>
    </reaction>
</comment>
<accession>A0A445AUU4</accession>
<protein>
    <recommendedName>
        <fullName evidence="3">non-specific serine/threonine protein kinase</fullName>
        <ecNumber evidence="3">2.7.11.1</ecNumber>
    </recommendedName>
</protein>
<keyword evidence="13" id="KW-1185">Reference proteome</keyword>
<evidence type="ECO:0000313" key="13">
    <source>
        <dbReference type="Proteomes" id="UP000289738"/>
    </source>
</evidence>
<dbReference type="GO" id="GO:0004674">
    <property type="term" value="F:protein serine/threonine kinase activity"/>
    <property type="evidence" value="ECO:0007669"/>
    <property type="project" value="UniProtKB-KW"/>
</dbReference>
<dbReference type="EC" id="2.7.11.1" evidence="3"/>
<comment type="caution">
    <text evidence="12">The sequence shown here is derived from an EMBL/GenBank/DDBJ whole genome shotgun (WGS) entry which is preliminary data.</text>
</comment>
<dbReference type="PROSITE" id="PS00108">
    <property type="entry name" value="PROTEIN_KINASE_ST"/>
    <property type="match status" value="1"/>
</dbReference>
<dbReference type="PANTHER" id="PTHR27007">
    <property type="match status" value="1"/>
</dbReference>
<dbReference type="InterPro" id="IPR000719">
    <property type="entry name" value="Prot_kinase_dom"/>
</dbReference>
<dbReference type="Gene3D" id="1.10.510.10">
    <property type="entry name" value="Transferase(Phosphotransferase) domain 1"/>
    <property type="match status" value="1"/>
</dbReference>
<dbReference type="EMBL" id="SDMP01000011">
    <property type="protein sequence ID" value="RYR30215.1"/>
    <property type="molecule type" value="Genomic_DNA"/>
</dbReference>
<dbReference type="InterPro" id="IPR008271">
    <property type="entry name" value="Ser/Thr_kinase_AS"/>
</dbReference>
<proteinExistence type="inferred from homology"/>
<dbReference type="GO" id="GO:0005524">
    <property type="term" value="F:ATP binding"/>
    <property type="evidence" value="ECO:0007669"/>
    <property type="project" value="UniProtKB-KW"/>
</dbReference>
<keyword evidence="6" id="KW-0547">Nucleotide-binding</keyword>
<dbReference type="SMART" id="SM00220">
    <property type="entry name" value="S_TKc"/>
    <property type="match status" value="1"/>
</dbReference>